<evidence type="ECO:0000313" key="4">
    <source>
        <dbReference type="Proteomes" id="UP000076079"/>
    </source>
</evidence>
<dbReference type="AlphaFoldDB" id="A0A143PQW7"/>
<dbReference type="KEGG" id="abac:LuPra_04352"/>
<evidence type="ECO:0000256" key="1">
    <source>
        <dbReference type="SAM" id="MobiDB-lite"/>
    </source>
</evidence>
<proteinExistence type="predicted"/>
<dbReference type="Proteomes" id="UP000076079">
    <property type="component" value="Chromosome"/>
</dbReference>
<organism evidence="3 4">
    <name type="scientific">Luteitalea pratensis</name>
    <dbReference type="NCBI Taxonomy" id="1855912"/>
    <lineage>
        <taxon>Bacteria</taxon>
        <taxon>Pseudomonadati</taxon>
        <taxon>Acidobacteriota</taxon>
        <taxon>Vicinamibacteria</taxon>
        <taxon>Vicinamibacterales</taxon>
        <taxon>Vicinamibacteraceae</taxon>
        <taxon>Luteitalea</taxon>
    </lineage>
</organism>
<sequence precursor="true">MRRTFLLLAIAVVCVGAATQSTSTQSPTPAASSAPAAAAAPTVANVPVPTLTVDEQKALARRFSPEQLAALRTRVQADAQRAVRDEAEQGFRAPTADEAAALARPSSDSTGTAVALAGGGAALKADATSLEFVKVTVGTDGAVVTHDGKGARRDQ</sequence>
<evidence type="ECO:0000256" key="2">
    <source>
        <dbReference type="SAM" id="SignalP"/>
    </source>
</evidence>
<protein>
    <submittedName>
        <fullName evidence="3">Uncharacterized protein</fullName>
    </submittedName>
</protein>
<feature type="region of interest" description="Disordered" evidence="1">
    <location>
        <begin position="84"/>
        <end position="112"/>
    </location>
</feature>
<feature type="signal peptide" evidence="2">
    <location>
        <begin position="1"/>
        <end position="17"/>
    </location>
</feature>
<keyword evidence="4" id="KW-1185">Reference proteome</keyword>
<dbReference type="EMBL" id="CP015136">
    <property type="protein sequence ID" value="AMY11107.1"/>
    <property type="molecule type" value="Genomic_DNA"/>
</dbReference>
<accession>A0A143PQW7</accession>
<gene>
    <name evidence="3" type="ORF">LuPra_04352</name>
</gene>
<reference evidence="4" key="2">
    <citation type="submission" date="2016-04" db="EMBL/GenBank/DDBJ databases">
        <title>First Complete Genome Sequence of a Subdivision 6 Acidobacterium.</title>
        <authorList>
            <person name="Huang S."/>
            <person name="Vieira S."/>
            <person name="Bunk B."/>
            <person name="Riedel T."/>
            <person name="Sproeer C."/>
            <person name="Overmann J."/>
        </authorList>
    </citation>
    <scope>NUCLEOTIDE SEQUENCE [LARGE SCALE GENOMIC DNA]</scope>
    <source>
        <strain evidence="4">DSM 100886 HEG_-6_39</strain>
    </source>
</reference>
<reference evidence="3 4" key="1">
    <citation type="journal article" date="2016" name="Genome Announc.">
        <title>First Complete Genome Sequence of a Subdivision 6 Acidobacterium Strain.</title>
        <authorList>
            <person name="Huang S."/>
            <person name="Vieira S."/>
            <person name="Bunk B."/>
            <person name="Riedel T."/>
            <person name="Sproer C."/>
            <person name="Overmann J."/>
        </authorList>
    </citation>
    <scope>NUCLEOTIDE SEQUENCE [LARGE SCALE GENOMIC DNA]</scope>
    <source>
        <strain evidence="4">DSM 100886 HEG_-6_39</strain>
    </source>
</reference>
<name>A0A143PQW7_LUTPR</name>
<dbReference type="RefSeq" id="WP_110172685.1">
    <property type="nucleotide sequence ID" value="NZ_CP015136.1"/>
</dbReference>
<dbReference type="STRING" id="1855912.LuPra_04352"/>
<keyword evidence="2" id="KW-0732">Signal</keyword>
<feature type="chain" id="PRO_5007511827" evidence="2">
    <location>
        <begin position="18"/>
        <end position="155"/>
    </location>
</feature>
<evidence type="ECO:0000313" key="3">
    <source>
        <dbReference type="EMBL" id="AMY11107.1"/>
    </source>
</evidence>